<dbReference type="PANTHER" id="PTHR36849:SF1">
    <property type="entry name" value="CYTOPLASMIC PROTEIN"/>
    <property type="match status" value="1"/>
</dbReference>
<dbReference type="AlphaFoldDB" id="A0A6S7BGT5"/>
<organism evidence="1 2">
    <name type="scientific">Paraburkholderia ultramafica</name>
    <dbReference type="NCBI Taxonomy" id="1544867"/>
    <lineage>
        <taxon>Bacteria</taxon>
        <taxon>Pseudomonadati</taxon>
        <taxon>Pseudomonadota</taxon>
        <taxon>Betaproteobacteria</taxon>
        <taxon>Burkholderiales</taxon>
        <taxon>Burkholderiaceae</taxon>
        <taxon>Paraburkholderia</taxon>
    </lineage>
</organism>
<evidence type="ECO:0000313" key="1">
    <source>
        <dbReference type="EMBL" id="CAB3798215.1"/>
    </source>
</evidence>
<dbReference type="PANTHER" id="PTHR36849">
    <property type="entry name" value="CYTOPLASMIC PROTEIN-RELATED"/>
    <property type="match status" value="1"/>
</dbReference>
<dbReference type="EMBL" id="CADIKK010000024">
    <property type="protein sequence ID" value="CAB3798215.1"/>
    <property type="molecule type" value="Genomic_DNA"/>
</dbReference>
<protein>
    <recommendedName>
        <fullName evidence="3">DUF488 domain-containing protein</fullName>
    </recommendedName>
</protein>
<dbReference type="InterPro" id="IPR052552">
    <property type="entry name" value="YeaO-like"/>
</dbReference>
<dbReference type="Pfam" id="PF22752">
    <property type="entry name" value="DUF488-N3i"/>
    <property type="match status" value="1"/>
</dbReference>
<dbReference type="RefSeq" id="WP_175151804.1">
    <property type="nucleotide sequence ID" value="NZ_CADIKK010000024.1"/>
</dbReference>
<dbReference type="Proteomes" id="UP000494365">
    <property type="component" value="Unassembled WGS sequence"/>
</dbReference>
<gene>
    <name evidence="1" type="ORF">LMG28614_04713</name>
</gene>
<evidence type="ECO:0008006" key="3">
    <source>
        <dbReference type="Google" id="ProtNLM"/>
    </source>
</evidence>
<proteinExistence type="predicted"/>
<accession>A0A6S7BGT5</accession>
<keyword evidence="2" id="KW-1185">Reference proteome</keyword>
<evidence type="ECO:0000313" key="2">
    <source>
        <dbReference type="Proteomes" id="UP000494365"/>
    </source>
</evidence>
<name>A0A6S7BGT5_9BURK</name>
<sequence>MPHANRKSPRILIQRAYVDPGPEDGYRVLVDRIWPRGRSKETLKLDQWARELAPSAELREWFGHDPKRWTAFQQRYRAELDSEAMRERIQQLLRDSGGKQITLVYGAKDEEHNQAIVLREVLLHLHRGRDQI</sequence>
<reference evidence="1 2" key="1">
    <citation type="submission" date="2020-04" db="EMBL/GenBank/DDBJ databases">
        <authorList>
            <person name="De Canck E."/>
        </authorList>
    </citation>
    <scope>NUCLEOTIDE SEQUENCE [LARGE SCALE GENOMIC DNA]</scope>
    <source>
        <strain evidence="1 2">LMG 28614</strain>
    </source>
</reference>